<accession>A0A228I1M6</accession>
<name>A0A228I1M6_9BURK</name>
<comment type="caution">
    <text evidence="1">The sequence shown here is derived from an EMBL/GenBank/DDBJ whole genome shotgun (WGS) entry which is preliminary data.</text>
</comment>
<reference evidence="2" key="1">
    <citation type="submission" date="2017-06" db="EMBL/GenBank/DDBJ databases">
        <authorList>
            <person name="LiPuma J."/>
            <person name="Spilker T."/>
        </authorList>
    </citation>
    <scope>NUCLEOTIDE SEQUENCE [LARGE SCALE GENOMIC DNA]</scope>
    <source>
        <strain evidence="2">AU17325</strain>
    </source>
</reference>
<organism evidence="1 2">
    <name type="scientific">Burkholderia aenigmatica</name>
    <dbReference type="NCBI Taxonomy" id="2015348"/>
    <lineage>
        <taxon>Bacteria</taxon>
        <taxon>Pseudomonadati</taxon>
        <taxon>Pseudomonadota</taxon>
        <taxon>Betaproteobacteria</taxon>
        <taxon>Burkholderiales</taxon>
        <taxon>Burkholderiaceae</taxon>
        <taxon>Burkholderia</taxon>
        <taxon>Burkholderia cepacia complex</taxon>
    </lineage>
</organism>
<evidence type="ECO:0000313" key="2">
    <source>
        <dbReference type="Proteomes" id="UP000214600"/>
    </source>
</evidence>
<protein>
    <submittedName>
        <fullName evidence="1">Uncharacterized protein</fullName>
    </submittedName>
</protein>
<sequence length="101" mass="11895">MNRTATQTCAGFARWLRRSFNRLIMRDFGVGPAPASGRSRLPRVLLPIRMAVDRMWMKDDRNPNKCLPLRDNSIYSEKHIEGRGVVWRHVVHPLHESRKRF</sequence>
<dbReference type="Proteomes" id="UP000214600">
    <property type="component" value="Unassembled WGS sequence"/>
</dbReference>
<evidence type="ECO:0000313" key="1">
    <source>
        <dbReference type="EMBL" id="OXI36296.1"/>
    </source>
</evidence>
<reference evidence="1 2" key="2">
    <citation type="submission" date="2017-08" db="EMBL/GenBank/DDBJ databases">
        <title>WGS of novel Burkholderia cepaca complex species.</title>
        <authorList>
            <person name="Lipuma J."/>
            <person name="Spilker T."/>
        </authorList>
    </citation>
    <scope>NUCLEOTIDE SEQUENCE [LARGE SCALE GENOMIC DNA]</scope>
    <source>
        <strain evidence="1 2">AU17325</strain>
    </source>
</reference>
<proteinExistence type="predicted"/>
<dbReference type="AlphaFoldDB" id="A0A228I1M6"/>
<dbReference type="EMBL" id="NKFA01000026">
    <property type="protein sequence ID" value="OXI36296.1"/>
    <property type="molecule type" value="Genomic_DNA"/>
</dbReference>
<gene>
    <name evidence="1" type="ORF">CFB84_35320</name>
</gene>